<evidence type="ECO:0000256" key="2">
    <source>
        <dbReference type="ARBA" id="ARBA00006105"/>
    </source>
</evidence>
<dbReference type="Gene3D" id="3.40.50.80">
    <property type="entry name" value="Nucleotide-binding domain of ferredoxin-NADP reductase (FNR) module"/>
    <property type="match status" value="1"/>
</dbReference>
<dbReference type="VEuPathDB" id="FungiDB:PADG_06212"/>
<dbReference type="HOGENOM" id="CLU_003827_6_0_1"/>
<feature type="binding site" evidence="6">
    <location>
        <position position="170"/>
    </location>
    <ligand>
        <name>FAD</name>
        <dbReference type="ChEBI" id="CHEBI:57692"/>
    </ligand>
</feature>
<dbReference type="GO" id="GO:0005739">
    <property type="term" value="C:mitochondrion"/>
    <property type="evidence" value="ECO:0007669"/>
    <property type="project" value="TreeGrafter"/>
</dbReference>
<evidence type="ECO:0000256" key="1">
    <source>
        <dbReference type="ARBA" id="ARBA00001974"/>
    </source>
</evidence>
<dbReference type="InterPro" id="IPR017938">
    <property type="entry name" value="Riboflavin_synthase-like_b-brl"/>
</dbReference>
<keyword evidence="10" id="KW-1185">Reference proteome</keyword>
<dbReference type="SUPFAM" id="SSF52343">
    <property type="entry name" value="Ferredoxin reductase-like, C-terminal NADP-linked domain"/>
    <property type="match status" value="1"/>
</dbReference>
<name>C1GGZ3_PARBD</name>
<dbReference type="GO" id="GO:0016491">
    <property type="term" value="F:oxidoreductase activity"/>
    <property type="evidence" value="ECO:0007669"/>
    <property type="project" value="UniProtKB-KW"/>
</dbReference>
<evidence type="ECO:0000256" key="3">
    <source>
        <dbReference type="ARBA" id="ARBA00022630"/>
    </source>
</evidence>
<evidence type="ECO:0000313" key="9">
    <source>
        <dbReference type="EMBL" id="EEH50133.1"/>
    </source>
</evidence>
<sequence>MSRLPPPCCPAAQLLRRSRPPSPASRYPRHASTNTSCPRPRQRAWLRITLVTALAAAIGAYMRSRQDSSAAAAATTLNPSTFTEYELVSKTPVSSTSSLFTLRPVKSGASSAVHREAWQRGLWSVQFKQPQLQIGRDYTPLPPTFAQSEESEESEESDGETAGDSALRFLIRRDPLGEVSGYLHNLPTGARVDVRGPRLEYALPADVEEILFIAGGTGIAPGLQAAEDCLGGVGDSSSARSAPGSSSPWWRRIFSSSSSSSSRPVAAEDAVPGGRDHAESSSARENITVRHLEELKAKHPGLLTVDYFVDEEGSWIGKESILDVTNAGKVAEEASRTETSAPRGKRVILISGPDGFISYLAGPKVWSGGQELQGPLRGIIRQLDLKDWSVWKL</sequence>
<accession>C1GGZ3</accession>
<dbReference type="RefSeq" id="XP_010761811.1">
    <property type="nucleotide sequence ID" value="XM_010763509.1"/>
</dbReference>
<gene>
    <name evidence="9" type="ORF">PADG_06212</name>
</gene>
<protein>
    <recommendedName>
        <fullName evidence="8">FAD-binding FR-type domain-containing protein</fullName>
    </recommendedName>
</protein>
<dbReference type="InterPro" id="IPR039261">
    <property type="entry name" value="FNR_nucleotide-bd"/>
</dbReference>
<dbReference type="AlphaFoldDB" id="C1GGZ3"/>
<dbReference type="EMBL" id="KN275964">
    <property type="protein sequence ID" value="EEH50133.1"/>
    <property type="molecule type" value="Genomic_DNA"/>
</dbReference>
<feature type="compositionally biased region" description="Low complexity" evidence="7">
    <location>
        <begin position="255"/>
        <end position="264"/>
    </location>
</feature>
<feature type="region of interest" description="Disordered" evidence="7">
    <location>
        <begin position="255"/>
        <end position="285"/>
    </location>
</feature>
<dbReference type="Proteomes" id="UP000001628">
    <property type="component" value="Unassembled WGS sequence"/>
</dbReference>
<evidence type="ECO:0000313" key="10">
    <source>
        <dbReference type="Proteomes" id="UP000001628"/>
    </source>
</evidence>
<feature type="binding site" evidence="6">
    <location>
        <position position="136"/>
    </location>
    <ligand>
        <name>FAD</name>
        <dbReference type="ChEBI" id="CHEBI:57692"/>
    </ligand>
</feature>
<proteinExistence type="inferred from homology"/>
<keyword evidence="4 6" id="KW-0274">FAD</keyword>
<reference evidence="9 10" key="1">
    <citation type="journal article" date="2011" name="PLoS Genet.">
        <title>Comparative genomic analysis of human fungal pathogens causing paracoccidioidomycosis.</title>
        <authorList>
            <person name="Desjardins C.A."/>
            <person name="Champion M.D."/>
            <person name="Holder J.W."/>
            <person name="Muszewska A."/>
            <person name="Goldberg J."/>
            <person name="Bailao A.M."/>
            <person name="Brigido M.M."/>
            <person name="Ferreira M.E."/>
            <person name="Garcia A.M."/>
            <person name="Grynberg M."/>
            <person name="Gujja S."/>
            <person name="Heiman D.I."/>
            <person name="Henn M.R."/>
            <person name="Kodira C.D."/>
            <person name="Leon-Narvaez H."/>
            <person name="Longo L.V."/>
            <person name="Ma L.J."/>
            <person name="Malavazi I."/>
            <person name="Matsuo A.L."/>
            <person name="Morais F.V."/>
            <person name="Pereira M."/>
            <person name="Rodriguez-Brito S."/>
            <person name="Sakthikumar S."/>
            <person name="Salem-Izacc S.M."/>
            <person name="Sykes S.M."/>
            <person name="Teixeira M.M."/>
            <person name="Vallejo M.C."/>
            <person name="Walter M.E."/>
            <person name="Yandava C."/>
            <person name="Young S."/>
            <person name="Zeng Q."/>
            <person name="Zucker J."/>
            <person name="Felipe M.S."/>
            <person name="Goldman G.H."/>
            <person name="Haas B.J."/>
            <person name="McEwen J.G."/>
            <person name="Nino-Vega G."/>
            <person name="Puccia R."/>
            <person name="San-Blas G."/>
            <person name="Soares C.M."/>
            <person name="Birren B.W."/>
            <person name="Cuomo C.A."/>
        </authorList>
    </citation>
    <scope>NUCLEOTIDE SEQUENCE [LARGE SCALE GENOMIC DNA]</scope>
    <source>
        <strain evidence="9 10">Pb18</strain>
    </source>
</reference>
<dbReference type="SUPFAM" id="SSF63380">
    <property type="entry name" value="Riboflavin synthase domain-like"/>
    <property type="match status" value="1"/>
</dbReference>
<evidence type="ECO:0000259" key="8">
    <source>
        <dbReference type="PROSITE" id="PS51384"/>
    </source>
</evidence>
<dbReference type="GeneID" id="22584993"/>
<dbReference type="PRINTS" id="PR00406">
    <property type="entry name" value="CYTB5RDTASE"/>
</dbReference>
<feature type="binding site" evidence="6">
    <location>
        <position position="179"/>
    </location>
    <ligand>
        <name>FAD</name>
        <dbReference type="ChEBI" id="CHEBI:57692"/>
    </ligand>
</feature>
<feature type="compositionally biased region" description="Acidic residues" evidence="7">
    <location>
        <begin position="149"/>
        <end position="161"/>
    </location>
</feature>
<organism evidence="9 10">
    <name type="scientific">Paracoccidioides brasiliensis (strain Pb18)</name>
    <dbReference type="NCBI Taxonomy" id="502780"/>
    <lineage>
        <taxon>Eukaryota</taxon>
        <taxon>Fungi</taxon>
        <taxon>Dikarya</taxon>
        <taxon>Ascomycota</taxon>
        <taxon>Pezizomycotina</taxon>
        <taxon>Eurotiomycetes</taxon>
        <taxon>Eurotiomycetidae</taxon>
        <taxon>Onygenales</taxon>
        <taxon>Ajellomycetaceae</taxon>
        <taxon>Paracoccidioides</taxon>
    </lineage>
</organism>
<evidence type="ECO:0000256" key="6">
    <source>
        <dbReference type="PIRSR" id="PIRSR601834-1"/>
    </source>
</evidence>
<comment type="cofactor">
    <cofactor evidence="1 6">
        <name>FAD</name>
        <dbReference type="ChEBI" id="CHEBI:57692"/>
    </cofactor>
</comment>
<dbReference type="PANTHER" id="PTHR19370:SF189">
    <property type="entry name" value="CYTOCHROME C MITOCHONDRIAL IMPORT FACTOR CYC2"/>
    <property type="match status" value="1"/>
</dbReference>
<dbReference type="Gene3D" id="2.40.30.10">
    <property type="entry name" value="Translation factors"/>
    <property type="match status" value="1"/>
</dbReference>
<feature type="binding site" evidence="6">
    <location>
        <position position="180"/>
    </location>
    <ligand>
        <name>FAD</name>
        <dbReference type="ChEBI" id="CHEBI:57692"/>
    </ligand>
</feature>
<dbReference type="OMA" id="GCLRFFI"/>
<comment type="similarity">
    <text evidence="2">Belongs to the flavoprotein pyridine nucleotide cytochrome reductase family.</text>
</comment>
<evidence type="ECO:0000256" key="5">
    <source>
        <dbReference type="ARBA" id="ARBA00023002"/>
    </source>
</evidence>
<feature type="binding site" evidence="6">
    <location>
        <position position="138"/>
    </location>
    <ligand>
        <name>FAD</name>
        <dbReference type="ChEBI" id="CHEBI:57692"/>
    </ligand>
</feature>
<evidence type="ECO:0000256" key="7">
    <source>
        <dbReference type="SAM" id="MobiDB-lite"/>
    </source>
</evidence>
<dbReference type="OrthoDB" id="432685at2759"/>
<dbReference type="PROSITE" id="PS51384">
    <property type="entry name" value="FAD_FR"/>
    <property type="match status" value="1"/>
</dbReference>
<dbReference type="CDD" id="cd06183">
    <property type="entry name" value="cyt_b5_reduct_like"/>
    <property type="match status" value="1"/>
</dbReference>
<feature type="domain" description="FAD-binding FR-type" evidence="8">
    <location>
        <begin position="80"/>
        <end position="204"/>
    </location>
</feature>
<dbReference type="STRING" id="502780.C1GGZ3"/>
<feature type="region of interest" description="Disordered" evidence="7">
    <location>
        <begin position="141"/>
        <end position="165"/>
    </location>
</feature>
<dbReference type="InterPro" id="IPR001834">
    <property type="entry name" value="CBR-like"/>
</dbReference>
<evidence type="ECO:0000256" key="4">
    <source>
        <dbReference type="ARBA" id="ARBA00022827"/>
    </source>
</evidence>
<keyword evidence="3 6" id="KW-0285">Flavoprotein</keyword>
<feature type="region of interest" description="Disordered" evidence="7">
    <location>
        <begin position="1"/>
        <end position="38"/>
    </location>
</feature>
<dbReference type="InterPro" id="IPR017927">
    <property type="entry name" value="FAD-bd_FR_type"/>
</dbReference>
<dbReference type="KEGG" id="pbn:PADG_06212"/>
<keyword evidence="5" id="KW-0560">Oxidoreductase</keyword>
<dbReference type="PANTHER" id="PTHR19370">
    <property type="entry name" value="NADH-CYTOCHROME B5 REDUCTASE"/>
    <property type="match status" value="1"/>
</dbReference>
<dbReference type="eggNOG" id="KOG0534">
    <property type="taxonomic scope" value="Eukaryota"/>
</dbReference>
<dbReference type="InParanoid" id="C1GGZ3"/>